<reference evidence="1 2" key="1">
    <citation type="submission" date="2018-08" db="EMBL/GenBank/DDBJ databases">
        <title>Form III RuBisCO-mediated autotrophy in Thermodesulfobium bacteria.</title>
        <authorList>
            <person name="Toshchakov S.V."/>
            <person name="Kublanov I.V."/>
            <person name="Frolov E."/>
            <person name="Bonch-Osmolovskaya E.A."/>
            <person name="Tourova T.P."/>
            <person name="Chernych N.A."/>
            <person name="Lebedinsky A.V."/>
        </authorList>
    </citation>
    <scope>NUCLEOTIDE SEQUENCE [LARGE SCALE GENOMIC DNA]</scope>
    <source>
        <strain evidence="1 2">SR</strain>
    </source>
</reference>
<proteinExistence type="predicted"/>
<evidence type="ECO:0000313" key="1">
    <source>
        <dbReference type="EMBL" id="RDV81785.1"/>
    </source>
</evidence>
<gene>
    <name evidence="1" type="ORF">DXX99_08775</name>
</gene>
<evidence type="ECO:0000313" key="2">
    <source>
        <dbReference type="Proteomes" id="UP000256329"/>
    </source>
</evidence>
<accession>A0A3D8P1S5</accession>
<comment type="caution">
    <text evidence="1">The sequence shown here is derived from an EMBL/GenBank/DDBJ whole genome shotgun (WGS) entry which is preliminary data.</text>
</comment>
<sequence length="316" mass="34743">MKPVLARRFDAYRWAAVLALWAVIGFLAVCAWRAQAASTVLYEKARGSVTREDALRLQTAGEFARDFAVEWATFRGDPGEYARRLSAFNAALEYPAPVSEGPQRVLSARVVRLEGKRQGNATVYTALVRLHVQRYVRLAETEAPSFPRAYLRERPDPADPFGLKKLAEGWVDDTLTVKVVVGERGGTFFACNLPVIAPDPAGPREDPARFLARQCSSEPSPEAAAAIRNFVKLYFTSTAPAELANYTVPGAGVTPVGGWEVKSIDVVSVDDPANPRLAFVRATVARRGVQVAQRLYLRTETRDGRVLVREVGSFAY</sequence>
<keyword evidence="2" id="KW-1185">Reference proteome</keyword>
<dbReference type="EMBL" id="QSLN01000015">
    <property type="protein sequence ID" value="RDV81785.1"/>
    <property type="molecule type" value="Genomic_DNA"/>
</dbReference>
<dbReference type="Proteomes" id="UP000256329">
    <property type="component" value="Unassembled WGS sequence"/>
</dbReference>
<dbReference type="AlphaFoldDB" id="A0A3D8P1S5"/>
<dbReference type="Pfam" id="PF12642">
    <property type="entry name" value="TpcC"/>
    <property type="match status" value="1"/>
</dbReference>
<organism evidence="1 2">
    <name type="scientific">Ammonifex thiophilus</name>
    <dbReference type="NCBI Taxonomy" id="444093"/>
    <lineage>
        <taxon>Bacteria</taxon>
        <taxon>Bacillati</taxon>
        <taxon>Bacillota</taxon>
        <taxon>Clostridia</taxon>
        <taxon>Thermoanaerobacterales</taxon>
        <taxon>Thermoanaerobacteraceae</taxon>
        <taxon>Ammonifex</taxon>
    </lineage>
</organism>
<protein>
    <submittedName>
        <fullName evidence="1">Uncharacterized protein</fullName>
    </submittedName>
</protein>
<dbReference type="InterPro" id="IPR024735">
    <property type="entry name" value="TcpC"/>
</dbReference>
<name>A0A3D8P1S5_9THEO</name>
<dbReference type="OrthoDB" id="1804892at2"/>